<evidence type="ECO:0000259" key="1">
    <source>
        <dbReference type="PROSITE" id="PS51352"/>
    </source>
</evidence>
<dbReference type="EMBL" id="VENJ01000002">
    <property type="protein sequence ID" value="MTJ03415.1"/>
    <property type="molecule type" value="Genomic_DNA"/>
</dbReference>
<dbReference type="InterPro" id="IPR000866">
    <property type="entry name" value="AhpC/TSA"/>
</dbReference>
<comment type="caution">
    <text evidence="2">The sequence shown here is derived from an EMBL/GenBank/DDBJ whole genome shotgun (WGS) entry which is preliminary data.</text>
</comment>
<proteinExistence type="predicted"/>
<reference evidence="2 3" key="1">
    <citation type="submission" date="2019-06" db="EMBL/GenBank/DDBJ databases">
        <title>Enrichment of Autotrophic Halophilic Microorganisms from Red Sea Brine Pool Using Microbial Electrosynthesis System.</title>
        <authorList>
            <person name="Alqahtani M.F."/>
            <person name="Bajracharya S."/>
            <person name="Katuri K.P."/>
            <person name="Ali M."/>
            <person name="Saikaly P.E."/>
        </authorList>
    </citation>
    <scope>NUCLEOTIDE SEQUENCE [LARGE SCALE GENOMIC DNA]</scope>
    <source>
        <strain evidence="2">MES6</strain>
    </source>
</reference>
<dbReference type="SUPFAM" id="SSF52833">
    <property type="entry name" value="Thioredoxin-like"/>
    <property type="match status" value="1"/>
</dbReference>
<dbReference type="GO" id="GO:0016209">
    <property type="term" value="F:antioxidant activity"/>
    <property type="evidence" value="ECO:0007669"/>
    <property type="project" value="InterPro"/>
</dbReference>
<evidence type="ECO:0000313" key="3">
    <source>
        <dbReference type="Proteomes" id="UP000483078"/>
    </source>
</evidence>
<dbReference type="Proteomes" id="UP000483078">
    <property type="component" value="Unassembled WGS sequence"/>
</dbReference>
<name>A0A7C9L6K5_9RHOB</name>
<dbReference type="AlphaFoldDB" id="A0A7C9L6K5"/>
<dbReference type="Pfam" id="PF00578">
    <property type="entry name" value="AhpC-TSA"/>
    <property type="match status" value="1"/>
</dbReference>
<dbReference type="InterPro" id="IPR036249">
    <property type="entry name" value="Thioredoxin-like_sf"/>
</dbReference>
<feature type="domain" description="Thioredoxin" evidence="1">
    <location>
        <begin position="5"/>
        <end position="167"/>
    </location>
</feature>
<dbReference type="Gene3D" id="3.40.30.10">
    <property type="entry name" value="Glutaredoxin"/>
    <property type="match status" value="1"/>
</dbReference>
<dbReference type="GO" id="GO:0016491">
    <property type="term" value="F:oxidoreductase activity"/>
    <property type="evidence" value="ECO:0007669"/>
    <property type="project" value="InterPro"/>
</dbReference>
<accession>A0A7C9L6K5</accession>
<dbReference type="RefSeq" id="WP_273247895.1">
    <property type="nucleotide sequence ID" value="NZ_VENJ01000002.1"/>
</dbReference>
<evidence type="ECO:0000313" key="2">
    <source>
        <dbReference type="EMBL" id="MTJ03415.1"/>
    </source>
</evidence>
<sequence length="175" mass="19207">MNRKLESGQLFPNIPVARLGGGEMVLGQPRAGHDWQLVVVYRGKHCPLCRKYLSTLENMQGKFHDIDIDVVVVSGDPEEKARDFAQELGLSMPVGYGLSIAQMQELGLYVSHPRSPEETDRPFPEPGTFVINADGALQLVDISNAPFARPDLEGLAGGLAFIRSRNYPIRGTYAA</sequence>
<organism evidence="2 3">
    <name type="scientific">Sediminimonas qiaohouensis</name>
    <dbReference type="NCBI Taxonomy" id="552061"/>
    <lineage>
        <taxon>Bacteria</taxon>
        <taxon>Pseudomonadati</taxon>
        <taxon>Pseudomonadota</taxon>
        <taxon>Alphaproteobacteria</taxon>
        <taxon>Rhodobacterales</taxon>
        <taxon>Roseobacteraceae</taxon>
        <taxon>Sediminimonas</taxon>
    </lineage>
</organism>
<dbReference type="InterPro" id="IPR013766">
    <property type="entry name" value="Thioredoxin_domain"/>
</dbReference>
<gene>
    <name evidence="2" type="ORF">FH759_01795</name>
</gene>
<dbReference type="PROSITE" id="PS51352">
    <property type="entry name" value="THIOREDOXIN_2"/>
    <property type="match status" value="1"/>
</dbReference>
<protein>
    <submittedName>
        <fullName evidence="2">Redoxin domain-containing protein</fullName>
    </submittedName>
</protein>